<reference evidence="1" key="1">
    <citation type="journal article" date="2023" name="Mol. Phylogenet. Evol.">
        <title>Genome-scale phylogeny and comparative genomics of the fungal order Sordariales.</title>
        <authorList>
            <person name="Hensen N."/>
            <person name="Bonometti L."/>
            <person name="Westerberg I."/>
            <person name="Brannstrom I.O."/>
            <person name="Guillou S."/>
            <person name="Cros-Aarteil S."/>
            <person name="Calhoun S."/>
            <person name="Haridas S."/>
            <person name="Kuo A."/>
            <person name="Mondo S."/>
            <person name="Pangilinan J."/>
            <person name="Riley R."/>
            <person name="LaButti K."/>
            <person name="Andreopoulos B."/>
            <person name="Lipzen A."/>
            <person name="Chen C."/>
            <person name="Yan M."/>
            <person name="Daum C."/>
            <person name="Ng V."/>
            <person name="Clum A."/>
            <person name="Steindorff A."/>
            <person name="Ohm R.A."/>
            <person name="Martin F."/>
            <person name="Silar P."/>
            <person name="Natvig D.O."/>
            <person name="Lalanne C."/>
            <person name="Gautier V."/>
            <person name="Ament-Velasquez S.L."/>
            <person name="Kruys A."/>
            <person name="Hutchinson M.I."/>
            <person name="Powell A.J."/>
            <person name="Barry K."/>
            <person name="Miller A.N."/>
            <person name="Grigoriev I.V."/>
            <person name="Debuchy R."/>
            <person name="Gladieux P."/>
            <person name="Hiltunen Thoren M."/>
            <person name="Johannesson H."/>
        </authorList>
    </citation>
    <scope>NUCLEOTIDE SEQUENCE</scope>
    <source>
        <strain evidence="1">CBS 958.72</strain>
    </source>
</reference>
<comment type="caution">
    <text evidence="1">The sequence shown here is derived from an EMBL/GenBank/DDBJ whole genome shotgun (WGS) entry which is preliminary data.</text>
</comment>
<proteinExistence type="predicted"/>
<keyword evidence="2" id="KW-1185">Reference proteome</keyword>
<dbReference type="EMBL" id="JAULSN010000004">
    <property type="protein sequence ID" value="KAK3373197.1"/>
    <property type="molecule type" value="Genomic_DNA"/>
</dbReference>
<reference evidence="1" key="2">
    <citation type="submission" date="2023-06" db="EMBL/GenBank/DDBJ databases">
        <authorList>
            <consortium name="Lawrence Berkeley National Laboratory"/>
            <person name="Haridas S."/>
            <person name="Hensen N."/>
            <person name="Bonometti L."/>
            <person name="Westerberg I."/>
            <person name="Brannstrom I.O."/>
            <person name="Guillou S."/>
            <person name="Cros-Aarteil S."/>
            <person name="Calhoun S."/>
            <person name="Kuo A."/>
            <person name="Mondo S."/>
            <person name="Pangilinan J."/>
            <person name="Riley R."/>
            <person name="Labutti K."/>
            <person name="Andreopoulos B."/>
            <person name="Lipzen A."/>
            <person name="Chen C."/>
            <person name="Yanf M."/>
            <person name="Daum C."/>
            <person name="Ng V."/>
            <person name="Clum A."/>
            <person name="Steindorff A."/>
            <person name="Ohm R."/>
            <person name="Martin F."/>
            <person name="Silar P."/>
            <person name="Natvig D."/>
            <person name="Lalanne C."/>
            <person name="Gautier V."/>
            <person name="Ament-Velasquez S.L."/>
            <person name="Kruys A."/>
            <person name="Hutchinson M.I."/>
            <person name="Powell A.J."/>
            <person name="Barry K."/>
            <person name="Miller A.N."/>
            <person name="Grigoriev I.V."/>
            <person name="Debuchy R."/>
            <person name="Gladieux P."/>
            <person name="Thoren M.H."/>
            <person name="Johannesson H."/>
        </authorList>
    </citation>
    <scope>NUCLEOTIDE SEQUENCE</scope>
    <source>
        <strain evidence="1">CBS 958.72</strain>
    </source>
</reference>
<name>A0AAE0N722_9PEZI</name>
<gene>
    <name evidence="1" type="ORF">B0T24DRAFT_252365</name>
</gene>
<evidence type="ECO:0000313" key="2">
    <source>
        <dbReference type="Proteomes" id="UP001287356"/>
    </source>
</evidence>
<organism evidence="1 2">
    <name type="scientific">Lasiosphaeria ovina</name>
    <dbReference type="NCBI Taxonomy" id="92902"/>
    <lineage>
        <taxon>Eukaryota</taxon>
        <taxon>Fungi</taxon>
        <taxon>Dikarya</taxon>
        <taxon>Ascomycota</taxon>
        <taxon>Pezizomycotina</taxon>
        <taxon>Sordariomycetes</taxon>
        <taxon>Sordariomycetidae</taxon>
        <taxon>Sordariales</taxon>
        <taxon>Lasiosphaeriaceae</taxon>
        <taxon>Lasiosphaeria</taxon>
    </lineage>
</organism>
<evidence type="ECO:0000313" key="1">
    <source>
        <dbReference type="EMBL" id="KAK3373197.1"/>
    </source>
</evidence>
<accession>A0AAE0N722</accession>
<dbReference type="Proteomes" id="UP001287356">
    <property type="component" value="Unassembled WGS sequence"/>
</dbReference>
<sequence length="231" mass="24520">MRHSQPRQARLDKKMPSTQTRCLHGCRPPIVGCAGNLCWPPGARSVAIYGPYGRWRRARLDCGWLASPAGSTQPDAAGRETRRDLLNRVANSGEASSGRQETFIKHLLAVVFVAKLIIAARKKGVRACPGISHQAFSSNSASGAPILFGPGSAGAGVSSLAVGAWQGSTTAGTPLCPQRQAVGRQYDYVLLAGRLNSDFWSRTHAVSPTREGAPIAAKSIFVVHAHTPCDV</sequence>
<dbReference type="AlphaFoldDB" id="A0AAE0N722"/>
<protein>
    <submittedName>
        <fullName evidence="1">Uncharacterized protein</fullName>
    </submittedName>
</protein>